<protein>
    <submittedName>
        <fullName evidence="2">Uncharacterized protein</fullName>
    </submittedName>
</protein>
<name>A0AAE4FTF3_9CYAN</name>
<evidence type="ECO:0000313" key="3">
    <source>
        <dbReference type="Proteomes" id="UP001268256"/>
    </source>
</evidence>
<accession>A0AAE4FTF3</accession>
<feature type="transmembrane region" description="Helical" evidence="1">
    <location>
        <begin position="84"/>
        <end position="102"/>
    </location>
</feature>
<dbReference type="AlphaFoldDB" id="A0AAE4FTF3"/>
<evidence type="ECO:0000256" key="1">
    <source>
        <dbReference type="SAM" id="Phobius"/>
    </source>
</evidence>
<feature type="transmembrane region" description="Helical" evidence="1">
    <location>
        <begin position="114"/>
        <end position="136"/>
    </location>
</feature>
<keyword evidence="3" id="KW-1185">Reference proteome</keyword>
<keyword evidence="1" id="KW-1133">Transmembrane helix</keyword>
<dbReference type="Proteomes" id="UP001268256">
    <property type="component" value="Unassembled WGS sequence"/>
</dbReference>
<organism evidence="2 3">
    <name type="scientific">Pseudocalidococcus azoricus BACA0444</name>
    <dbReference type="NCBI Taxonomy" id="2918990"/>
    <lineage>
        <taxon>Bacteria</taxon>
        <taxon>Bacillati</taxon>
        <taxon>Cyanobacteriota</taxon>
        <taxon>Cyanophyceae</taxon>
        <taxon>Acaryochloridales</taxon>
        <taxon>Thermosynechococcaceae</taxon>
        <taxon>Pseudocalidococcus</taxon>
        <taxon>Pseudocalidococcus azoricus</taxon>
    </lineage>
</organism>
<dbReference type="RefSeq" id="WP_322877929.1">
    <property type="nucleotide sequence ID" value="NZ_JAVMIP010000005.1"/>
</dbReference>
<comment type="caution">
    <text evidence="2">The sequence shown here is derived from an EMBL/GenBank/DDBJ whole genome shotgun (WGS) entry which is preliminary data.</text>
</comment>
<reference evidence="3" key="1">
    <citation type="submission" date="2023-07" db="EMBL/GenBank/DDBJ databases">
        <authorList>
            <person name="Luz R."/>
            <person name="Cordeiro R."/>
            <person name="Fonseca A."/>
            <person name="Goncalves V."/>
        </authorList>
    </citation>
    <scope>NUCLEOTIDE SEQUENCE [LARGE SCALE GENOMIC DNA]</scope>
    <source>
        <strain evidence="3">BACA0444</strain>
    </source>
</reference>
<keyword evidence="1" id="KW-0812">Transmembrane</keyword>
<dbReference type="EMBL" id="JAVMIP010000005">
    <property type="protein sequence ID" value="MDS3860661.1"/>
    <property type="molecule type" value="Genomic_DNA"/>
</dbReference>
<sequence>MTLPNAHKVDPAAHYPCPCRQNGELIPIVLTEALGCQRCQQIFVVRPDGYSIEQLVVTYPYKRIWYWTGLQWQALRRGLGDQPWLYTLGLLIFLLLPILLWVPLLFQASLKLEIMIWVVLSIAMTLFPALLIWVALSRH</sequence>
<keyword evidence="1" id="KW-0472">Membrane</keyword>
<proteinExistence type="predicted"/>
<gene>
    <name evidence="2" type="ORF">RIF25_07530</name>
</gene>
<evidence type="ECO:0000313" key="2">
    <source>
        <dbReference type="EMBL" id="MDS3860661.1"/>
    </source>
</evidence>